<organism evidence="1 2">
    <name type="scientific">Pseudochrobactrum asaccharolyticum</name>
    <dbReference type="NCBI Taxonomy" id="354351"/>
    <lineage>
        <taxon>Bacteria</taxon>
        <taxon>Pseudomonadati</taxon>
        <taxon>Pseudomonadota</taxon>
        <taxon>Alphaproteobacteria</taxon>
        <taxon>Hyphomicrobiales</taxon>
        <taxon>Brucellaceae</taxon>
        <taxon>Pseudochrobactrum</taxon>
    </lineage>
</organism>
<accession>A0A366E0E3</accession>
<dbReference type="RefSeq" id="WP_113944322.1">
    <property type="nucleotide sequence ID" value="NZ_JBHEEG010000004.1"/>
</dbReference>
<proteinExistence type="predicted"/>
<evidence type="ECO:0000313" key="2">
    <source>
        <dbReference type="Proteomes" id="UP000252893"/>
    </source>
</evidence>
<comment type="caution">
    <text evidence="1">The sequence shown here is derived from an EMBL/GenBank/DDBJ whole genome shotgun (WGS) entry which is preliminary data.</text>
</comment>
<protein>
    <submittedName>
        <fullName evidence="1">Aldose 1-epimerase</fullName>
    </submittedName>
</protein>
<dbReference type="CDD" id="cd09021">
    <property type="entry name" value="Aldose_epim_Ec_YphB"/>
    <property type="match status" value="1"/>
</dbReference>
<gene>
    <name evidence="1" type="ORF">DFR47_103366</name>
</gene>
<keyword evidence="2" id="KW-1185">Reference proteome</keyword>
<dbReference type="Gene3D" id="2.70.98.10">
    <property type="match status" value="1"/>
</dbReference>
<dbReference type="PANTHER" id="PTHR10091">
    <property type="entry name" value="ALDOSE-1-EPIMERASE"/>
    <property type="match status" value="1"/>
</dbReference>
<dbReference type="GO" id="GO:0006006">
    <property type="term" value="P:glucose metabolic process"/>
    <property type="evidence" value="ECO:0007669"/>
    <property type="project" value="TreeGrafter"/>
</dbReference>
<dbReference type="InterPro" id="IPR014718">
    <property type="entry name" value="GH-type_carb-bd"/>
</dbReference>
<dbReference type="InterPro" id="IPR011013">
    <property type="entry name" value="Gal_mutarotase_sf_dom"/>
</dbReference>
<sequence length="307" mass="34774">MSIITLKTAQFEAHIATQGGTVHGLWWTDQGKNIPLLREAKSTNAAPVESGGFPLIPFGNRIPQNRFSFEGNDYQFQPNTDDDPLYIHGESWQGIWQVAEVSDHHLALHFTHHQAGAAFIYEAEQVFSLNEIGFSLTMRVTNKGDRAMPFGLGWHPYFHLTRQTQLQLNTRKVWTQGAGYLPESCMDLPDDLNFSTLQKLPDHWVNNGFEGWDGKARIVWPEQNTALAIRADPLFDRFFLYVPHGVPEPQSRSDYFCLEPMSHMAGDHCRSDYGGLKILQPSESLSGTIRLQPEYLKTSGLEHSSFN</sequence>
<name>A0A366E0E3_9HYPH</name>
<dbReference type="Pfam" id="PF01263">
    <property type="entry name" value="Aldose_epim"/>
    <property type="match status" value="1"/>
</dbReference>
<dbReference type="GO" id="GO:0004034">
    <property type="term" value="F:aldose 1-epimerase activity"/>
    <property type="evidence" value="ECO:0007669"/>
    <property type="project" value="TreeGrafter"/>
</dbReference>
<dbReference type="Proteomes" id="UP000252893">
    <property type="component" value="Unassembled WGS sequence"/>
</dbReference>
<dbReference type="SUPFAM" id="SSF74650">
    <property type="entry name" value="Galactose mutarotase-like"/>
    <property type="match status" value="1"/>
</dbReference>
<dbReference type="GO" id="GO:0033499">
    <property type="term" value="P:galactose catabolic process via UDP-galactose, Leloir pathway"/>
    <property type="evidence" value="ECO:0007669"/>
    <property type="project" value="TreeGrafter"/>
</dbReference>
<reference evidence="1 2" key="1">
    <citation type="submission" date="2018-06" db="EMBL/GenBank/DDBJ databases">
        <title>Genomic Encyclopedia of Type Strains, Phase IV (KMG-IV): sequencing the most valuable type-strain genomes for metagenomic binning, comparative biology and taxonomic classification.</title>
        <authorList>
            <person name="Goeker M."/>
        </authorList>
    </citation>
    <scope>NUCLEOTIDE SEQUENCE [LARGE SCALE GENOMIC DNA]</scope>
    <source>
        <strain evidence="1 2">DSM 25619</strain>
    </source>
</reference>
<dbReference type="InterPro" id="IPR008183">
    <property type="entry name" value="Aldose_1/G6P_1-epimerase"/>
</dbReference>
<dbReference type="EMBL" id="QNRH01000003">
    <property type="protein sequence ID" value="RBO95802.1"/>
    <property type="molecule type" value="Genomic_DNA"/>
</dbReference>
<dbReference type="OrthoDB" id="9796517at2"/>
<dbReference type="PANTHER" id="PTHR10091:SF45">
    <property type="entry name" value="ALDOSE 1-EPIMERASE"/>
    <property type="match status" value="1"/>
</dbReference>
<dbReference type="GO" id="GO:0030246">
    <property type="term" value="F:carbohydrate binding"/>
    <property type="evidence" value="ECO:0007669"/>
    <property type="project" value="InterPro"/>
</dbReference>
<evidence type="ECO:0000313" key="1">
    <source>
        <dbReference type="EMBL" id="RBO95802.1"/>
    </source>
</evidence>
<dbReference type="AlphaFoldDB" id="A0A366E0E3"/>